<organism evidence="2 3">
    <name type="scientific">Roridomyces roridus</name>
    <dbReference type="NCBI Taxonomy" id="1738132"/>
    <lineage>
        <taxon>Eukaryota</taxon>
        <taxon>Fungi</taxon>
        <taxon>Dikarya</taxon>
        <taxon>Basidiomycota</taxon>
        <taxon>Agaricomycotina</taxon>
        <taxon>Agaricomycetes</taxon>
        <taxon>Agaricomycetidae</taxon>
        <taxon>Agaricales</taxon>
        <taxon>Marasmiineae</taxon>
        <taxon>Mycenaceae</taxon>
        <taxon>Roridomyces</taxon>
    </lineage>
</organism>
<comment type="caution">
    <text evidence="2">The sequence shown here is derived from an EMBL/GenBank/DDBJ whole genome shotgun (WGS) entry which is preliminary data.</text>
</comment>
<proteinExistence type="predicted"/>
<protein>
    <submittedName>
        <fullName evidence="2">Uncharacterized protein</fullName>
    </submittedName>
</protein>
<evidence type="ECO:0000256" key="1">
    <source>
        <dbReference type="SAM" id="MobiDB-lite"/>
    </source>
</evidence>
<feature type="compositionally biased region" description="Basic and acidic residues" evidence="1">
    <location>
        <begin position="23"/>
        <end position="32"/>
    </location>
</feature>
<feature type="compositionally biased region" description="Low complexity" evidence="1">
    <location>
        <begin position="235"/>
        <end position="245"/>
    </location>
</feature>
<feature type="region of interest" description="Disordered" evidence="1">
    <location>
        <begin position="204"/>
        <end position="245"/>
    </location>
</feature>
<gene>
    <name evidence="2" type="ORF">FB45DRAFT_1064710</name>
</gene>
<reference evidence="2" key="1">
    <citation type="submission" date="2023-03" db="EMBL/GenBank/DDBJ databases">
        <title>Massive genome expansion in bonnet fungi (Mycena s.s.) driven by repeated elements and novel gene families across ecological guilds.</title>
        <authorList>
            <consortium name="Lawrence Berkeley National Laboratory"/>
            <person name="Harder C.B."/>
            <person name="Miyauchi S."/>
            <person name="Viragh M."/>
            <person name="Kuo A."/>
            <person name="Thoen E."/>
            <person name="Andreopoulos B."/>
            <person name="Lu D."/>
            <person name="Skrede I."/>
            <person name="Drula E."/>
            <person name="Henrissat B."/>
            <person name="Morin E."/>
            <person name="Kohler A."/>
            <person name="Barry K."/>
            <person name="LaButti K."/>
            <person name="Morin E."/>
            <person name="Salamov A."/>
            <person name="Lipzen A."/>
            <person name="Mereny Z."/>
            <person name="Hegedus B."/>
            <person name="Baldrian P."/>
            <person name="Stursova M."/>
            <person name="Weitz H."/>
            <person name="Taylor A."/>
            <person name="Grigoriev I.V."/>
            <person name="Nagy L.G."/>
            <person name="Martin F."/>
            <person name="Kauserud H."/>
        </authorList>
    </citation>
    <scope>NUCLEOTIDE SEQUENCE</scope>
    <source>
        <strain evidence="2">9284</strain>
    </source>
</reference>
<feature type="compositionally biased region" description="Low complexity" evidence="1">
    <location>
        <begin position="64"/>
        <end position="76"/>
    </location>
</feature>
<dbReference type="Proteomes" id="UP001221142">
    <property type="component" value="Unassembled WGS sequence"/>
</dbReference>
<feature type="region of interest" description="Disordered" evidence="1">
    <location>
        <begin position="112"/>
        <end position="147"/>
    </location>
</feature>
<evidence type="ECO:0000313" key="2">
    <source>
        <dbReference type="EMBL" id="KAJ7614445.1"/>
    </source>
</evidence>
<keyword evidence="3" id="KW-1185">Reference proteome</keyword>
<evidence type="ECO:0000313" key="3">
    <source>
        <dbReference type="Proteomes" id="UP001221142"/>
    </source>
</evidence>
<sequence>MTEYDYSPAAIEQHKRTQNRIANWRDDADRHSPQFRSPFVPRSDVQDNEFHHPRSSSSSRRHTPSPSHSSSRSHSSNGRRTPQRSQTHHPPPTQPHVRSPLRSATISVVTPNDSISQVGSGGSHRHHHRSHSSSPTRHSSSHRSRGTTYVVSPGMQYVQAPQPMAYAVQPQQQQPAAYIVHARKVQVVYPDQTQQVYHNQYPPAPHPVQEHHASFLQRLFGSQSGKRSHARSKSVGHSSSRSSRR</sequence>
<name>A0AAD7BA69_9AGAR</name>
<feature type="region of interest" description="Disordered" evidence="1">
    <location>
        <begin position="1"/>
        <end position="100"/>
    </location>
</feature>
<dbReference type="AlphaFoldDB" id="A0AAD7BA69"/>
<accession>A0AAD7BA69</accession>
<dbReference type="EMBL" id="JARKIF010000026">
    <property type="protein sequence ID" value="KAJ7614445.1"/>
    <property type="molecule type" value="Genomic_DNA"/>
</dbReference>